<evidence type="ECO:0000313" key="4">
    <source>
        <dbReference type="Proteomes" id="UP000295621"/>
    </source>
</evidence>
<keyword evidence="2" id="KW-0812">Transmembrane</keyword>
<gene>
    <name evidence="3" type="ORF">E1212_07170</name>
</gene>
<keyword evidence="4" id="KW-1185">Reference proteome</keyword>
<dbReference type="RefSeq" id="WP_131980784.1">
    <property type="nucleotide sequence ID" value="NZ_SMKL01000012.1"/>
</dbReference>
<dbReference type="AlphaFoldDB" id="A0A4R4RSD3"/>
<dbReference type="EMBL" id="SMKL01000012">
    <property type="protein sequence ID" value="TDC52917.1"/>
    <property type="molecule type" value="Genomic_DNA"/>
</dbReference>
<reference evidence="3 4" key="1">
    <citation type="submission" date="2019-02" db="EMBL/GenBank/DDBJ databases">
        <title>Draft genome sequences of novel Actinobacteria.</title>
        <authorList>
            <person name="Sahin N."/>
            <person name="Ay H."/>
            <person name="Saygin H."/>
        </authorList>
    </citation>
    <scope>NUCLEOTIDE SEQUENCE [LARGE SCALE GENOMIC DNA]</scope>
    <source>
        <strain evidence="3 4">KC603</strain>
    </source>
</reference>
<feature type="transmembrane region" description="Helical" evidence="2">
    <location>
        <begin position="57"/>
        <end position="78"/>
    </location>
</feature>
<protein>
    <submittedName>
        <fullName evidence="3">Uncharacterized protein</fullName>
    </submittedName>
</protein>
<evidence type="ECO:0000256" key="2">
    <source>
        <dbReference type="SAM" id="Phobius"/>
    </source>
</evidence>
<feature type="region of interest" description="Disordered" evidence="1">
    <location>
        <begin position="144"/>
        <end position="173"/>
    </location>
</feature>
<name>A0A4R4RSD3_9ACTN</name>
<comment type="caution">
    <text evidence="3">The sequence shown here is derived from an EMBL/GenBank/DDBJ whole genome shotgun (WGS) entry which is preliminary data.</text>
</comment>
<evidence type="ECO:0000256" key="1">
    <source>
        <dbReference type="SAM" id="MobiDB-lite"/>
    </source>
</evidence>
<accession>A0A4R4RSD3</accession>
<feature type="transmembrane region" description="Helical" evidence="2">
    <location>
        <begin position="20"/>
        <end position="45"/>
    </location>
</feature>
<keyword evidence="2" id="KW-0472">Membrane</keyword>
<dbReference type="OrthoDB" id="582306at2"/>
<dbReference type="Proteomes" id="UP000295621">
    <property type="component" value="Unassembled WGS sequence"/>
</dbReference>
<sequence length="173" mass="18714">MEPQPISVDDERAPSRRRFWLHVLEMVVVMFAGMGIFSGLAALAFGAAGSSVGAQAGWFRVLLMGVNMTIPMVLWMTLRRHPALRSAEMAASMMVPTALAAALVAAGALGAGAGLGVQHAVMIPAMLGVMLWRYDEYARPHHRHHRHVRKDGPVDPHDDGSGPWSTPGWATRD</sequence>
<evidence type="ECO:0000313" key="3">
    <source>
        <dbReference type="EMBL" id="TDC52917.1"/>
    </source>
</evidence>
<feature type="compositionally biased region" description="Basic and acidic residues" evidence="1">
    <location>
        <begin position="150"/>
        <end position="160"/>
    </location>
</feature>
<keyword evidence="2" id="KW-1133">Transmembrane helix</keyword>
<proteinExistence type="predicted"/>
<organism evidence="3 4">
    <name type="scientific">Jiangella ureilytica</name>
    <dbReference type="NCBI Taxonomy" id="2530374"/>
    <lineage>
        <taxon>Bacteria</taxon>
        <taxon>Bacillati</taxon>
        <taxon>Actinomycetota</taxon>
        <taxon>Actinomycetes</taxon>
        <taxon>Jiangellales</taxon>
        <taxon>Jiangellaceae</taxon>
        <taxon>Jiangella</taxon>
    </lineage>
</organism>